<dbReference type="InterPro" id="IPR016032">
    <property type="entry name" value="Sig_transdc_resp-reg_C-effctor"/>
</dbReference>
<name>A0A6J6H094_9ZZZZ</name>
<evidence type="ECO:0000313" key="4">
    <source>
        <dbReference type="EMBL" id="CAB4606576.1"/>
    </source>
</evidence>
<feature type="region of interest" description="Disordered" evidence="2">
    <location>
        <begin position="139"/>
        <end position="167"/>
    </location>
</feature>
<dbReference type="InterPro" id="IPR036388">
    <property type="entry name" value="WH-like_DNA-bd_sf"/>
</dbReference>
<evidence type="ECO:0000259" key="3">
    <source>
        <dbReference type="PROSITE" id="PS51755"/>
    </source>
</evidence>
<reference evidence="4" key="1">
    <citation type="submission" date="2020-05" db="EMBL/GenBank/DDBJ databases">
        <authorList>
            <person name="Chiriac C."/>
            <person name="Salcher M."/>
            <person name="Ghai R."/>
            <person name="Kavagutti S V."/>
        </authorList>
    </citation>
    <scope>NUCLEOTIDE SEQUENCE</scope>
</reference>
<evidence type="ECO:0000256" key="2">
    <source>
        <dbReference type="SAM" id="MobiDB-lite"/>
    </source>
</evidence>
<dbReference type="PROSITE" id="PS51755">
    <property type="entry name" value="OMPR_PHOB"/>
    <property type="match status" value="1"/>
</dbReference>
<dbReference type="Pfam" id="PF00486">
    <property type="entry name" value="Trans_reg_C"/>
    <property type="match status" value="1"/>
</dbReference>
<dbReference type="GO" id="GO:0006355">
    <property type="term" value="P:regulation of DNA-templated transcription"/>
    <property type="evidence" value="ECO:0007669"/>
    <property type="project" value="InterPro"/>
</dbReference>
<gene>
    <name evidence="4" type="ORF">UFOPK1835_00816</name>
</gene>
<dbReference type="GO" id="GO:0000160">
    <property type="term" value="P:phosphorelay signal transduction system"/>
    <property type="evidence" value="ECO:0007669"/>
    <property type="project" value="InterPro"/>
</dbReference>
<dbReference type="CDD" id="cd00383">
    <property type="entry name" value="trans_reg_C"/>
    <property type="match status" value="1"/>
</dbReference>
<dbReference type="InterPro" id="IPR001867">
    <property type="entry name" value="OmpR/PhoB-type_DNA-bd"/>
</dbReference>
<proteinExistence type="predicted"/>
<accession>A0A6J6H094</accession>
<dbReference type="GO" id="GO:0003677">
    <property type="term" value="F:DNA binding"/>
    <property type="evidence" value="ECO:0007669"/>
    <property type="project" value="UniProtKB-KW"/>
</dbReference>
<feature type="domain" description="OmpR/PhoB-type" evidence="3">
    <location>
        <begin position="239"/>
        <end position="335"/>
    </location>
</feature>
<dbReference type="Gene3D" id="1.10.10.10">
    <property type="entry name" value="Winged helix-like DNA-binding domain superfamily/Winged helix DNA-binding domain"/>
    <property type="match status" value="1"/>
</dbReference>
<protein>
    <submittedName>
        <fullName evidence="4">Unannotated protein</fullName>
    </submittedName>
</protein>
<organism evidence="4">
    <name type="scientific">freshwater metagenome</name>
    <dbReference type="NCBI Taxonomy" id="449393"/>
    <lineage>
        <taxon>unclassified sequences</taxon>
        <taxon>metagenomes</taxon>
        <taxon>ecological metagenomes</taxon>
    </lineage>
</organism>
<feature type="compositionally biased region" description="Polar residues" evidence="2">
    <location>
        <begin position="157"/>
        <end position="167"/>
    </location>
</feature>
<dbReference type="SUPFAM" id="SSF46894">
    <property type="entry name" value="C-terminal effector domain of the bipartite response regulators"/>
    <property type="match status" value="1"/>
</dbReference>
<keyword evidence="1" id="KW-0238">DNA-binding</keyword>
<sequence length="345" mass="37097">MRQILENPHGQTGHFVEQTGEFALSDDEDVHGGLGRDRRSAVAAGEGGELADDIAGAEGGDVLALADHRGGAVEDDEALVAGIAFTDENLARVDVHFDGGGRHLLELLLVALGEERDLSEMIQPCVTCHVRSIGKSETMRSGSSGIKSGGPGIPSGNLFTSSKQSGNSVPLWSRFVDIALLRWPLEQERRQELALAGAGRVLLVDEDQPAPVVTDCLEEWVRMPASQADIDARCRSVLGRVQVHAPVRPALDPDGVLRSGTEWVSLPPVEARLMAVLLDRFGAVVSRDQLARSGWPKGAPGRNALDVHVLRLRRRIAQLGLSIKTVRSRGYLLEFGLEDREVASA</sequence>
<evidence type="ECO:0000256" key="1">
    <source>
        <dbReference type="ARBA" id="ARBA00023125"/>
    </source>
</evidence>
<dbReference type="SMART" id="SM00862">
    <property type="entry name" value="Trans_reg_C"/>
    <property type="match status" value="1"/>
</dbReference>
<dbReference type="AlphaFoldDB" id="A0A6J6H094"/>
<dbReference type="EMBL" id="CAEZUP010000027">
    <property type="protein sequence ID" value="CAB4606576.1"/>
    <property type="molecule type" value="Genomic_DNA"/>
</dbReference>